<comment type="caution">
    <text evidence="2">The sequence shown here is derived from an EMBL/GenBank/DDBJ whole genome shotgun (WGS) entry which is preliminary data.</text>
</comment>
<proteinExistence type="predicted"/>
<dbReference type="Proteomes" id="UP000601435">
    <property type="component" value="Unassembled WGS sequence"/>
</dbReference>
<gene>
    <name evidence="2" type="ORF">SNEC2469_LOCUS9904</name>
</gene>
<dbReference type="EMBL" id="CAJNJA010015824">
    <property type="protein sequence ID" value="CAE7369312.1"/>
    <property type="molecule type" value="Genomic_DNA"/>
</dbReference>
<feature type="region of interest" description="Disordered" evidence="1">
    <location>
        <begin position="43"/>
        <end position="62"/>
    </location>
</feature>
<name>A0A812PTN1_9DINO</name>
<evidence type="ECO:0000256" key="1">
    <source>
        <dbReference type="SAM" id="MobiDB-lite"/>
    </source>
</evidence>
<reference evidence="2" key="1">
    <citation type="submission" date="2021-02" db="EMBL/GenBank/DDBJ databases">
        <authorList>
            <person name="Dougan E. K."/>
            <person name="Rhodes N."/>
            <person name="Thang M."/>
            <person name="Chan C."/>
        </authorList>
    </citation>
    <scope>NUCLEOTIDE SEQUENCE</scope>
</reference>
<dbReference type="AlphaFoldDB" id="A0A812PTN1"/>
<evidence type="ECO:0000313" key="2">
    <source>
        <dbReference type="EMBL" id="CAE7369312.1"/>
    </source>
</evidence>
<accession>A0A812PTN1</accession>
<organism evidence="2 3">
    <name type="scientific">Symbiodinium necroappetens</name>
    <dbReference type="NCBI Taxonomy" id="1628268"/>
    <lineage>
        <taxon>Eukaryota</taxon>
        <taxon>Sar</taxon>
        <taxon>Alveolata</taxon>
        <taxon>Dinophyceae</taxon>
        <taxon>Suessiales</taxon>
        <taxon>Symbiodiniaceae</taxon>
        <taxon>Symbiodinium</taxon>
    </lineage>
</organism>
<feature type="compositionally biased region" description="Acidic residues" evidence="1">
    <location>
        <begin position="80"/>
        <end position="89"/>
    </location>
</feature>
<keyword evidence="3" id="KW-1185">Reference proteome</keyword>
<evidence type="ECO:0000313" key="3">
    <source>
        <dbReference type="Proteomes" id="UP000601435"/>
    </source>
</evidence>
<sequence length="100" mass="10929">MGASGTLANRDLQRVSAMMDTRDQRMEAMLAQNMQHVSEGATRPLHGEAGLSPDSDMGFHQLGNDELPALLDVEPGCDQQGDDPAEDVLEAMQRQFDDDQ</sequence>
<feature type="region of interest" description="Disordered" evidence="1">
    <location>
        <begin position="71"/>
        <end position="100"/>
    </location>
</feature>
<dbReference type="OrthoDB" id="10309810at2759"/>
<protein>
    <submittedName>
        <fullName evidence="2">Uncharacterized protein</fullName>
    </submittedName>
</protein>